<sequence>MFSSIRRMISVGSRSEPGALERQRRATYAAFLGEPEYVFRGQDDQDVVIEAYGRDFSPTEAVNEGYVLLTNGMSDRKMRLANDAAQRDVEARAELMWYVREPTPEIVANLRWLAQFPFIDDTYVAFGHRIPMPGAPLSDCPFKTFLFLTPIIRTDQQLSDALRVEKDKVDILTVNLISDAEYAFIKRDGLDGFLDILDERDYPVIFDPARRSYL</sequence>
<dbReference type="Proteomes" id="UP000298545">
    <property type="component" value="Chromosome circular"/>
</dbReference>
<accession>A0A4D7DSJ8</accession>
<dbReference type="EMBL" id="CP039691">
    <property type="protein sequence ID" value="QCI98354.1"/>
    <property type="molecule type" value="Genomic_DNA"/>
</dbReference>
<dbReference type="STRING" id="1367849.GCA_000518585_04385"/>
<keyword evidence="5" id="KW-1185">Reference proteome</keyword>
<dbReference type="InterPro" id="IPR020941">
    <property type="entry name" value="SUFU-like_domain"/>
</dbReference>
<dbReference type="OrthoDB" id="8215498at2"/>
<dbReference type="EMBL" id="CP072167">
    <property type="protein sequence ID" value="QYA06191.1"/>
    <property type="molecule type" value="Genomic_DNA"/>
</dbReference>
<evidence type="ECO:0000313" key="5">
    <source>
        <dbReference type="Proteomes" id="UP000826513"/>
    </source>
</evidence>
<proteinExistence type="predicted"/>
<dbReference type="AlphaFoldDB" id="A0A4D7DSJ8"/>
<gene>
    <name evidence="2" type="ORF">CFBP5473_10815</name>
    <name evidence="3" type="ORF">J5285_08905</name>
</gene>
<evidence type="ECO:0000313" key="3">
    <source>
        <dbReference type="EMBL" id="QYA06191.1"/>
    </source>
</evidence>
<dbReference type="RefSeq" id="WP_027676900.1">
    <property type="nucleotide sequence ID" value="NZ_CP039691.1"/>
</dbReference>
<feature type="domain" description="Suppressor of fused-like" evidence="1">
    <location>
        <begin position="64"/>
        <end position="211"/>
    </location>
</feature>
<evidence type="ECO:0000313" key="4">
    <source>
        <dbReference type="Proteomes" id="UP000298545"/>
    </source>
</evidence>
<dbReference type="Pfam" id="PF05076">
    <property type="entry name" value="SUFU"/>
    <property type="match status" value="1"/>
</dbReference>
<reference evidence="3 5" key="2">
    <citation type="submission" date="2021-03" db="EMBL/GenBank/DDBJ databases">
        <title>Rapid diversification of plasmids in a genus of pathogenic and nitrogen fixing bacteria.</title>
        <authorList>
            <person name="Weisberg A.J."/>
            <person name="Miller M."/>
            <person name="Ream W."/>
            <person name="Grunwald N.J."/>
            <person name="Chang J.H."/>
        </authorList>
    </citation>
    <scope>NUCLEOTIDE SEQUENCE [LARGE SCALE GENOMIC DNA]</scope>
    <source>
        <strain evidence="3 5">AF3.44</strain>
    </source>
</reference>
<evidence type="ECO:0000313" key="2">
    <source>
        <dbReference type="EMBL" id="QCI98354.1"/>
    </source>
</evidence>
<dbReference type="KEGG" id="alf:CFBP5473_10815"/>
<dbReference type="Proteomes" id="UP000826513">
    <property type="component" value="Chromosome 1"/>
</dbReference>
<organism evidence="2 4">
    <name type="scientific">Agrobacterium larrymoorei</name>
    <dbReference type="NCBI Taxonomy" id="160699"/>
    <lineage>
        <taxon>Bacteria</taxon>
        <taxon>Pseudomonadati</taxon>
        <taxon>Pseudomonadota</taxon>
        <taxon>Alphaproteobacteria</taxon>
        <taxon>Hyphomicrobiales</taxon>
        <taxon>Rhizobiaceae</taxon>
        <taxon>Rhizobium/Agrobacterium group</taxon>
        <taxon>Agrobacterium</taxon>
    </lineage>
</organism>
<name>A0A4D7DSJ8_9HYPH</name>
<evidence type="ECO:0000259" key="1">
    <source>
        <dbReference type="Pfam" id="PF05076"/>
    </source>
</evidence>
<reference evidence="2 4" key="1">
    <citation type="submission" date="2019-04" db="EMBL/GenBank/DDBJ databases">
        <title>Complete genome sequence of Agrobacterium larrymoorei CFBP5473.</title>
        <authorList>
            <person name="Haryono M."/>
            <person name="Chou L."/>
            <person name="Lin Y.-C."/>
            <person name="Lai E.-M."/>
            <person name="Kuo C.-H."/>
        </authorList>
    </citation>
    <scope>NUCLEOTIDE SEQUENCE [LARGE SCALE GENOMIC DNA]</scope>
    <source>
        <strain evidence="2 4">CFBP5473</strain>
    </source>
</reference>
<protein>
    <submittedName>
        <fullName evidence="2">Suppressor of fused domain protein</fullName>
    </submittedName>
</protein>